<feature type="compositionally biased region" description="Basic and acidic residues" evidence="1">
    <location>
        <begin position="1"/>
        <end position="31"/>
    </location>
</feature>
<accession>A0A699Q412</accession>
<reference evidence="2" key="1">
    <citation type="journal article" date="2019" name="Sci. Rep.">
        <title>Draft genome of Tanacetum cinerariifolium, the natural source of mosquito coil.</title>
        <authorList>
            <person name="Yamashiro T."/>
            <person name="Shiraishi A."/>
            <person name="Satake H."/>
            <person name="Nakayama K."/>
        </authorList>
    </citation>
    <scope>NUCLEOTIDE SEQUENCE</scope>
</reference>
<dbReference type="EMBL" id="BKCJ010977653">
    <property type="protein sequence ID" value="GFC58463.1"/>
    <property type="molecule type" value="Genomic_DNA"/>
</dbReference>
<feature type="region of interest" description="Disordered" evidence="1">
    <location>
        <begin position="1"/>
        <end position="97"/>
    </location>
</feature>
<gene>
    <name evidence="2" type="ORF">Tci_830433</name>
</gene>
<sequence>MAIDEKQFHQELKTEMKGMQKSSDTTEIKTGEEDDTDDASPKQLIKDDESRAMVTMSRKKKRLYEAMQISKERKKANVDTLEKRKKNLKKNKETSSD</sequence>
<proteinExistence type="predicted"/>
<comment type="caution">
    <text evidence="2">The sequence shown here is derived from an EMBL/GenBank/DDBJ whole genome shotgun (WGS) entry which is preliminary data.</text>
</comment>
<evidence type="ECO:0000256" key="1">
    <source>
        <dbReference type="SAM" id="MobiDB-lite"/>
    </source>
</evidence>
<protein>
    <submittedName>
        <fullName evidence="2">Pescadillo homolog</fullName>
    </submittedName>
</protein>
<name>A0A699Q412_TANCI</name>
<dbReference type="AlphaFoldDB" id="A0A699Q412"/>
<organism evidence="2">
    <name type="scientific">Tanacetum cinerariifolium</name>
    <name type="common">Dalmatian daisy</name>
    <name type="synonym">Chrysanthemum cinerariifolium</name>
    <dbReference type="NCBI Taxonomy" id="118510"/>
    <lineage>
        <taxon>Eukaryota</taxon>
        <taxon>Viridiplantae</taxon>
        <taxon>Streptophyta</taxon>
        <taxon>Embryophyta</taxon>
        <taxon>Tracheophyta</taxon>
        <taxon>Spermatophyta</taxon>
        <taxon>Magnoliopsida</taxon>
        <taxon>eudicotyledons</taxon>
        <taxon>Gunneridae</taxon>
        <taxon>Pentapetalae</taxon>
        <taxon>asterids</taxon>
        <taxon>campanulids</taxon>
        <taxon>Asterales</taxon>
        <taxon>Asteraceae</taxon>
        <taxon>Asteroideae</taxon>
        <taxon>Anthemideae</taxon>
        <taxon>Anthemidinae</taxon>
        <taxon>Tanacetum</taxon>
    </lineage>
</organism>
<evidence type="ECO:0000313" key="2">
    <source>
        <dbReference type="EMBL" id="GFC58463.1"/>
    </source>
</evidence>